<dbReference type="GO" id="GO:0019901">
    <property type="term" value="F:protein kinase binding"/>
    <property type="evidence" value="ECO:0007669"/>
    <property type="project" value="InterPro"/>
</dbReference>
<reference evidence="2" key="1">
    <citation type="journal article" date="2020" name="J. Eukaryot. Microbiol.">
        <title>De novo Sequencing, Assembly and Annotation of the Transcriptome for the Free-Living Testate Amoeba Arcella intermedia.</title>
        <authorList>
            <person name="Ribeiro G.M."/>
            <person name="Porfirio-Sousa A.L."/>
            <person name="Maurer-Alcala X.X."/>
            <person name="Katz L.A."/>
            <person name="Lahr D.J.G."/>
        </authorList>
    </citation>
    <scope>NUCLEOTIDE SEQUENCE</scope>
</reference>
<protein>
    <recommendedName>
        <fullName evidence="1">Cyclin-like domain-containing protein</fullName>
    </recommendedName>
</protein>
<feature type="domain" description="Cyclin-like" evidence="1">
    <location>
        <begin position="71"/>
        <end position="156"/>
    </location>
</feature>
<dbReference type="Pfam" id="PF08613">
    <property type="entry name" value="Cyclin"/>
    <property type="match status" value="1"/>
</dbReference>
<dbReference type="PANTHER" id="PTHR14248">
    <property type="entry name" value="CYCLIN Y, ISOFORM A"/>
    <property type="match status" value="1"/>
</dbReference>
<sequence length="260" mass="30141">MRRWSSTGTLFLDHTISRPDNDVMLECVSHVIHHILQTSKTDKYIELFDERQHPLGSFELVEDVDVDDIYNFLQLICHNHQIETDVAIMACGYIDRLINYTSSSFTFFNWRRILLAAILIADKVSEENQVWNVDFLRSLPDLSLGDLNTLERTFLFLIKFDLVISPSLYANYYFGLRSIFGLQIVPESPLTKKQSIDLSFNELPLFHKKNAEILAEKSAQKEEFVKLKFLGLSRHKSEGFTEGSHTVGLKEFLNQRKSFV</sequence>
<name>A0A6B2LFB4_9EUKA</name>
<dbReference type="AlphaFoldDB" id="A0A6B2LFB4"/>
<proteinExistence type="predicted"/>
<accession>A0A6B2LFB4</accession>
<dbReference type="InterPro" id="IPR013763">
    <property type="entry name" value="Cyclin-like_dom"/>
</dbReference>
<dbReference type="CDD" id="cd20540">
    <property type="entry name" value="CYCLIN_CCNY_like"/>
    <property type="match status" value="1"/>
</dbReference>
<organism evidence="2">
    <name type="scientific">Arcella intermedia</name>
    <dbReference type="NCBI Taxonomy" id="1963864"/>
    <lineage>
        <taxon>Eukaryota</taxon>
        <taxon>Amoebozoa</taxon>
        <taxon>Tubulinea</taxon>
        <taxon>Elardia</taxon>
        <taxon>Arcellinida</taxon>
        <taxon>Sphaerothecina</taxon>
        <taxon>Arcellidae</taxon>
        <taxon>Arcella</taxon>
    </lineage>
</organism>
<dbReference type="EMBL" id="GIBP01006449">
    <property type="protein sequence ID" value="NDV35418.1"/>
    <property type="molecule type" value="Transcribed_RNA"/>
</dbReference>
<dbReference type="SUPFAM" id="SSF47954">
    <property type="entry name" value="Cyclin-like"/>
    <property type="match status" value="1"/>
</dbReference>
<evidence type="ECO:0000313" key="2">
    <source>
        <dbReference type="EMBL" id="NDV35418.1"/>
    </source>
</evidence>
<dbReference type="InterPro" id="IPR013922">
    <property type="entry name" value="Cyclin_PHO80-like"/>
</dbReference>
<evidence type="ECO:0000259" key="1">
    <source>
        <dbReference type="SMART" id="SM00385"/>
    </source>
</evidence>
<dbReference type="SMART" id="SM00385">
    <property type="entry name" value="CYCLIN"/>
    <property type="match status" value="1"/>
</dbReference>
<dbReference type="InterPro" id="IPR036915">
    <property type="entry name" value="Cyclin-like_sf"/>
</dbReference>
<dbReference type="Gene3D" id="1.10.472.10">
    <property type="entry name" value="Cyclin-like"/>
    <property type="match status" value="1"/>
</dbReference>